<evidence type="ECO:0000313" key="1">
    <source>
        <dbReference type="EMBL" id="MQN78428.1"/>
    </source>
</evidence>
<dbReference type="Proteomes" id="UP000423156">
    <property type="component" value="Unassembled WGS sequence"/>
</dbReference>
<reference evidence="2" key="1">
    <citation type="submission" date="2019-09" db="EMBL/GenBank/DDBJ databases">
        <title>Distinct polysaccharide growth profiles of human intestinal Prevotella copri isolates.</title>
        <authorList>
            <person name="Fehlner-Peach H."/>
            <person name="Magnabosco C."/>
            <person name="Raghavan V."/>
            <person name="Scher J.U."/>
            <person name="Tett A."/>
            <person name="Cox L.M."/>
            <person name="Gottsegen C."/>
            <person name="Watters A."/>
            <person name="Wiltshire- Gordon J.D."/>
            <person name="Segata N."/>
            <person name="Bonneau R."/>
            <person name="Littman D.R."/>
        </authorList>
    </citation>
    <scope>NUCLEOTIDE SEQUENCE [LARGE SCALE GENOMIC DNA]</scope>
    <source>
        <strain evidence="2">BU41712</strain>
    </source>
</reference>
<dbReference type="RefSeq" id="WP_153093230.1">
    <property type="nucleotide sequence ID" value="NZ_VZBX01000133.1"/>
</dbReference>
<gene>
    <name evidence="1" type="ORF">F7D71_11315</name>
</gene>
<dbReference type="EMBL" id="VZBZ01000140">
    <property type="protein sequence ID" value="MQN78428.1"/>
    <property type="molecule type" value="Genomic_DNA"/>
</dbReference>
<sequence length="145" mass="16834">MADNIEHQDKGELVANCDRFNSLKHSTVRSYAFTEQGVAMLSTVLRSETAIRISIRIMDAFVAIRRFMVTNAEAFQRLSTMEHHQLEMQQHLQESDKRIEDRFLCIDDDVYHIGASIKDLGKKWFGFSKMEILTPDELVERINRG</sequence>
<name>A0AA90UMQ2_9BACT</name>
<comment type="caution">
    <text evidence="1">The sequence shown here is derived from an EMBL/GenBank/DDBJ whole genome shotgun (WGS) entry which is preliminary data.</text>
</comment>
<evidence type="ECO:0000313" key="2">
    <source>
        <dbReference type="Proteomes" id="UP000423156"/>
    </source>
</evidence>
<accession>A0AA90UMQ2</accession>
<dbReference type="AlphaFoldDB" id="A0AA90UMQ2"/>
<protein>
    <submittedName>
        <fullName evidence="1">ORF6N domain-containing protein</fullName>
    </submittedName>
</protein>
<organism evidence="1 2">
    <name type="scientific">Segatella copri</name>
    <dbReference type="NCBI Taxonomy" id="165179"/>
    <lineage>
        <taxon>Bacteria</taxon>
        <taxon>Pseudomonadati</taxon>
        <taxon>Bacteroidota</taxon>
        <taxon>Bacteroidia</taxon>
        <taxon>Bacteroidales</taxon>
        <taxon>Prevotellaceae</taxon>
        <taxon>Segatella</taxon>
    </lineage>
</organism>
<proteinExistence type="predicted"/>